<dbReference type="RefSeq" id="XP_003959277.1">
    <property type="nucleotide sequence ID" value="XM_003959228.1"/>
</dbReference>
<dbReference type="InParanoid" id="H2B0J2"/>
<dbReference type="GeneID" id="13883792"/>
<protein>
    <recommendedName>
        <fullName evidence="3">Biogenesis of lysosome-related organelles complex 1 subunit SNN1</fullName>
    </recommendedName>
</protein>
<organism evidence="1 2">
    <name type="scientific">Kazachstania africana (strain ATCC 22294 / BCRC 22015 / CBS 2517 / CECT 1963 / NBRC 1671 / NRRL Y-8276)</name>
    <name type="common">Yeast</name>
    <name type="synonym">Kluyveromyces africanus</name>
    <dbReference type="NCBI Taxonomy" id="1071382"/>
    <lineage>
        <taxon>Eukaryota</taxon>
        <taxon>Fungi</taxon>
        <taxon>Dikarya</taxon>
        <taxon>Ascomycota</taxon>
        <taxon>Saccharomycotina</taxon>
        <taxon>Saccharomycetes</taxon>
        <taxon>Saccharomycetales</taxon>
        <taxon>Saccharomycetaceae</taxon>
        <taxon>Kazachstania</taxon>
    </lineage>
</organism>
<name>H2B0J2_KAZAF</name>
<gene>
    <name evidence="1" type="primary">KAFR0J00740</name>
    <name evidence="1" type="ORF">KAFR_0J00740</name>
</gene>
<keyword evidence="2" id="KW-1185">Reference proteome</keyword>
<dbReference type="AlphaFoldDB" id="H2B0J2"/>
<proteinExistence type="predicted"/>
<reference evidence="1 2" key="1">
    <citation type="journal article" date="2011" name="Proc. Natl. Acad. Sci. U.S.A.">
        <title>Evolutionary erosion of yeast sex chromosomes by mating-type switching accidents.</title>
        <authorList>
            <person name="Gordon J.L."/>
            <person name="Armisen D."/>
            <person name="Proux-Wera E."/>
            <person name="Oheigeartaigh S.S."/>
            <person name="Byrne K.P."/>
            <person name="Wolfe K.H."/>
        </authorList>
    </citation>
    <scope>NUCLEOTIDE SEQUENCE [LARGE SCALE GENOMIC DNA]</scope>
    <source>
        <strain evidence="2">ATCC 22294 / BCRC 22015 / CBS 2517 / CECT 1963 / NBRC 1671 / NRRL Y-8276</strain>
    </source>
</reference>
<sequence length="90" mass="10537">MSNRDEHEHTAVVHPVELSLYSLISNDLDEIFSSINKLRSVQALSILKLRSIRNSIQHENDLLSMESSERRIQRLLERLEALEDRISKRI</sequence>
<evidence type="ECO:0000313" key="2">
    <source>
        <dbReference type="Proteomes" id="UP000005220"/>
    </source>
</evidence>
<dbReference type="Proteomes" id="UP000005220">
    <property type="component" value="Chromosome 10"/>
</dbReference>
<dbReference type="HOGENOM" id="CLU_178727_0_0_1"/>
<dbReference type="OrthoDB" id="4065244at2759"/>
<dbReference type="EMBL" id="HE650830">
    <property type="protein sequence ID" value="CCF60142.1"/>
    <property type="molecule type" value="Genomic_DNA"/>
</dbReference>
<dbReference type="eggNOG" id="ENOG502S7PY">
    <property type="taxonomic scope" value="Eukaryota"/>
</dbReference>
<evidence type="ECO:0000313" key="1">
    <source>
        <dbReference type="EMBL" id="CCF60142.1"/>
    </source>
</evidence>
<accession>H2B0J2</accession>
<dbReference type="STRING" id="1071382.H2B0J2"/>
<dbReference type="KEGG" id="kaf:KAFR_0J00740"/>
<evidence type="ECO:0008006" key="3">
    <source>
        <dbReference type="Google" id="ProtNLM"/>
    </source>
</evidence>
<dbReference type="FunCoup" id="H2B0J2">
    <property type="interactions" value="37"/>
</dbReference>